<dbReference type="AlphaFoldDB" id="J7SCU2"/>
<gene>
    <name evidence="1" type="ORF">FIBRA_09219</name>
</gene>
<accession>J7SCU2</accession>
<dbReference type="InParanoid" id="J7SCU2"/>
<sequence length="101" mass="11984">MLQQEKDFKEHLDSIQEQITRIDEKTNRQAAGSGENEIMRLKVVQPSKFVQNTKEQTYKQFVEQCAMWFAHHMIDDDRQKINSVLTLLKGRAHTIVNNYYQ</sequence>
<reference evidence="1 2" key="1">
    <citation type="journal article" date="2012" name="Appl. Environ. Microbiol.">
        <title>Short-read sequencing for genomic analysis of the brown rot fungus Fibroporia radiculosa.</title>
        <authorList>
            <person name="Tang J.D."/>
            <person name="Perkins A.D."/>
            <person name="Sonstegard T.S."/>
            <person name="Schroeder S.G."/>
            <person name="Burgess S.C."/>
            <person name="Diehl S.V."/>
        </authorList>
    </citation>
    <scope>NUCLEOTIDE SEQUENCE [LARGE SCALE GENOMIC DNA]</scope>
    <source>
        <strain evidence="1 2">TFFH 294</strain>
    </source>
</reference>
<organism evidence="1 2">
    <name type="scientific">Fibroporia radiculosa</name>
    <dbReference type="NCBI Taxonomy" id="599839"/>
    <lineage>
        <taxon>Eukaryota</taxon>
        <taxon>Fungi</taxon>
        <taxon>Dikarya</taxon>
        <taxon>Basidiomycota</taxon>
        <taxon>Agaricomycotina</taxon>
        <taxon>Agaricomycetes</taxon>
        <taxon>Polyporales</taxon>
        <taxon>Fibroporiaceae</taxon>
        <taxon>Fibroporia</taxon>
    </lineage>
</organism>
<proteinExistence type="predicted"/>
<evidence type="ECO:0000313" key="2">
    <source>
        <dbReference type="Proteomes" id="UP000006352"/>
    </source>
</evidence>
<dbReference type="Proteomes" id="UP000006352">
    <property type="component" value="Unassembled WGS sequence"/>
</dbReference>
<name>J7SCU2_9APHY</name>
<dbReference type="GeneID" id="24101808"/>
<dbReference type="EMBL" id="HE797564">
    <property type="protein sequence ID" value="CCM06908.1"/>
    <property type="molecule type" value="Genomic_DNA"/>
</dbReference>
<dbReference type="HOGENOM" id="CLU_2291744_0_0_1"/>
<protein>
    <submittedName>
        <fullName evidence="1">Uncharacterized protein</fullName>
    </submittedName>
</protein>
<dbReference type="RefSeq" id="XP_012176929.1">
    <property type="nucleotide sequence ID" value="XM_012321539.1"/>
</dbReference>
<evidence type="ECO:0000313" key="1">
    <source>
        <dbReference type="EMBL" id="CCM06908.1"/>
    </source>
</evidence>
<keyword evidence="2" id="KW-1185">Reference proteome</keyword>